<comment type="caution">
    <text evidence="1">The sequence shown here is derived from an EMBL/GenBank/DDBJ whole genome shotgun (WGS) entry which is preliminary data.</text>
</comment>
<gene>
    <name evidence="1" type="ORF">E2C01_028239</name>
</gene>
<dbReference type="Proteomes" id="UP000324222">
    <property type="component" value="Unassembled WGS sequence"/>
</dbReference>
<keyword evidence="2" id="KW-1185">Reference proteome</keyword>
<organism evidence="1 2">
    <name type="scientific">Portunus trituberculatus</name>
    <name type="common">Swimming crab</name>
    <name type="synonym">Neptunus trituberculatus</name>
    <dbReference type="NCBI Taxonomy" id="210409"/>
    <lineage>
        <taxon>Eukaryota</taxon>
        <taxon>Metazoa</taxon>
        <taxon>Ecdysozoa</taxon>
        <taxon>Arthropoda</taxon>
        <taxon>Crustacea</taxon>
        <taxon>Multicrustacea</taxon>
        <taxon>Malacostraca</taxon>
        <taxon>Eumalacostraca</taxon>
        <taxon>Eucarida</taxon>
        <taxon>Decapoda</taxon>
        <taxon>Pleocyemata</taxon>
        <taxon>Brachyura</taxon>
        <taxon>Eubrachyura</taxon>
        <taxon>Portunoidea</taxon>
        <taxon>Portunidae</taxon>
        <taxon>Portuninae</taxon>
        <taxon>Portunus</taxon>
    </lineage>
</organism>
<protein>
    <submittedName>
        <fullName evidence="1">Uncharacterized protein</fullName>
    </submittedName>
</protein>
<dbReference type="AlphaFoldDB" id="A0A5B7ENI6"/>
<name>A0A5B7ENI6_PORTR</name>
<reference evidence="1 2" key="1">
    <citation type="submission" date="2019-05" db="EMBL/GenBank/DDBJ databases">
        <title>Another draft genome of Portunus trituberculatus and its Hox gene families provides insights of decapod evolution.</title>
        <authorList>
            <person name="Jeong J.-H."/>
            <person name="Song I."/>
            <person name="Kim S."/>
            <person name="Choi T."/>
            <person name="Kim D."/>
            <person name="Ryu S."/>
            <person name="Kim W."/>
        </authorList>
    </citation>
    <scope>NUCLEOTIDE SEQUENCE [LARGE SCALE GENOMIC DNA]</scope>
    <source>
        <tissue evidence="1">Muscle</tissue>
    </source>
</reference>
<evidence type="ECO:0000313" key="2">
    <source>
        <dbReference type="Proteomes" id="UP000324222"/>
    </source>
</evidence>
<proteinExistence type="predicted"/>
<dbReference type="EMBL" id="VSRR010003141">
    <property type="protein sequence ID" value="MPC34837.1"/>
    <property type="molecule type" value="Genomic_DNA"/>
</dbReference>
<sequence>MSLLVSATSSYVYIRSFSNVKILLRKMAHMQHSYVTTMTHTFTMSQEHRKTHAMIQHCIQGGLPYTHNRIANCNFLSAKMGNELVQNLLFRNYGCKFFFLHHQSHIGNTYRLSTRIVTMFKTGFNDLKGKSVKSPPVTREMADGTSRS</sequence>
<evidence type="ECO:0000313" key="1">
    <source>
        <dbReference type="EMBL" id="MPC34837.1"/>
    </source>
</evidence>
<accession>A0A5B7ENI6</accession>